<evidence type="ECO:0000313" key="2">
    <source>
        <dbReference type="EMBL" id="KAJ7036548.1"/>
    </source>
</evidence>
<organism evidence="2 3">
    <name type="scientific">Mycena alexandri</name>
    <dbReference type="NCBI Taxonomy" id="1745969"/>
    <lineage>
        <taxon>Eukaryota</taxon>
        <taxon>Fungi</taxon>
        <taxon>Dikarya</taxon>
        <taxon>Basidiomycota</taxon>
        <taxon>Agaricomycotina</taxon>
        <taxon>Agaricomycetes</taxon>
        <taxon>Agaricomycetidae</taxon>
        <taxon>Agaricales</taxon>
        <taxon>Marasmiineae</taxon>
        <taxon>Mycenaceae</taxon>
        <taxon>Mycena</taxon>
    </lineage>
</organism>
<reference evidence="2" key="1">
    <citation type="submission" date="2023-03" db="EMBL/GenBank/DDBJ databases">
        <title>Massive genome expansion in bonnet fungi (Mycena s.s.) driven by repeated elements and novel gene families across ecological guilds.</title>
        <authorList>
            <consortium name="Lawrence Berkeley National Laboratory"/>
            <person name="Harder C.B."/>
            <person name="Miyauchi S."/>
            <person name="Viragh M."/>
            <person name="Kuo A."/>
            <person name="Thoen E."/>
            <person name="Andreopoulos B."/>
            <person name="Lu D."/>
            <person name="Skrede I."/>
            <person name="Drula E."/>
            <person name="Henrissat B."/>
            <person name="Morin E."/>
            <person name="Kohler A."/>
            <person name="Barry K."/>
            <person name="LaButti K."/>
            <person name="Morin E."/>
            <person name="Salamov A."/>
            <person name="Lipzen A."/>
            <person name="Mereny Z."/>
            <person name="Hegedus B."/>
            <person name="Baldrian P."/>
            <person name="Stursova M."/>
            <person name="Weitz H."/>
            <person name="Taylor A."/>
            <person name="Grigoriev I.V."/>
            <person name="Nagy L.G."/>
            <person name="Martin F."/>
            <person name="Kauserud H."/>
        </authorList>
    </citation>
    <scope>NUCLEOTIDE SEQUENCE</scope>
    <source>
        <strain evidence="2">CBHHK200</strain>
    </source>
</reference>
<sequence length="256" mass="29151">MQTGKDTELLQNHLSKSDALLLETEPLLQSLDTKLKDLECETQTLERRISTIERLIRIREMYSKVALKLRGIEKKGELATKRLGAVVREKKSLLRQQEQLHRRDAALRPPLTLELFRAAPIRRVSVDVLAEIFMAAKSEGIERLGEILPVISQVCGEWRAVALDHPVLWASFALSLRETNRTVVDWLKLYLERSKTVPLTIEVDARTSPIDYYSVARAIDLLATHSERLRGLRLKGSKWDSIGGPKDRDGRNPICL</sequence>
<keyword evidence="1" id="KW-0175">Coiled coil</keyword>
<evidence type="ECO:0008006" key="4">
    <source>
        <dbReference type="Google" id="ProtNLM"/>
    </source>
</evidence>
<evidence type="ECO:0000256" key="1">
    <source>
        <dbReference type="SAM" id="Coils"/>
    </source>
</evidence>
<evidence type="ECO:0000313" key="3">
    <source>
        <dbReference type="Proteomes" id="UP001218188"/>
    </source>
</evidence>
<dbReference type="AlphaFoldDB" id="A0AAD6X2I1"/>
<name>A0AAD6X2I1_9AGAR</name>
<feature type="coiled-coil region" evidence="1">
    <location>
        <begin position="28"/>
        <end position="55"/>
    </location>
</feature>
<dbReference type="Proteomes" id="UP001218188">
    <property type="component" value="Unassembled WGS sequence"/>
</dbReference>
<protein>
    <recommendedName>
        <fullName evidence="4">F-box domain-containing protein</fullName>
    </recommendedName>
</protein>
<comment type="caution">
    <text evidence="2">The sequence shown here is derived from an EMBL/GenBank/DDBJ whole genome shotgun (WGS) entry which is preliminary data.</text>
</comment>
<proteinExistence type="predicted"/>
<dbReference type="EMBL" id="JARJCM010000042">
    <property type="protein sequence ID" value="KAJ7036548.1"/>
    <property type="molecule type" value="Genomic_DNA"/>
</dbReference>
<gene>
    <name evidence="2" type="ORF">C8F04DRAFT_472584</name>
</gene>
<accession>A0AAD6X2I1</accession>
<keyword evidence="3" id="KW-1185">Reference proteome</keyword>